<dbReference type="InParanoid" id="A0A6M4H7U4"/>
<keyword evidence="2" id="KW-1185">Reference proteome</keyword>
<dbReference type="KEGG" id="upl:DSM104440_00860"/>
<sequence length="64" mass="7404">MSYATMNRSTWIADGLRWIGSVCESAADAIDRDAAYPQPLEPVPTRPAFEEYLYDVRFRIHNRI</sequence>
<name>A0A6M4H7U4_9PROT</name>
<dbReference type="RefSeq" id="WP_171160855.1">
    <property type="nucleotide sequence ID" value="NZ_CP053073.1"/>
</dbReference>
<organism evidence="1 2">
    <name type="scientific">Usitatibacter palustris</name>
    <dbReference type="NCBI Taxonomy" id="2732487"/>
    <lineage>
        <taxon>Bacteria</taxon>
        <taxon>Pseudomonadati</taxon>
        <taxon>Pseudomonadota</taxon>
        <taxon>Betaproteobacteria</taxon>
        <taxon>Nitrosomonadales</taxon>
        <taxon>Usitatibacteraceae</taxon>
        <taxon>Usitatibacter</taxon>
    </lineage>
</organism>
<dbReference type="Proteomes" id="UP000503096">
    <property type="component" value="Chromosome"/>
</dbReference>
<protein>
    <submittedName>
        <fullName evidence="1">Uncharacterized protein</fullName>
    </submittedName>
</protein>
<evidence type="ECO:0000313" key="2">
    <source>
        <dbReference type="Proteomes" id="UP000503096"/>
    </source>
</evidence>
<proteinExistence type="predicted"/>
<dbReference type="EMBL" id="CP053073">
    <property type="protein sequence ID" value="QJR14067.1"/>
    <property type="molecule type" value="Genomic_DNA"/>
</dbReference>
<dbReference type="AlphaFoldDB" id="A0A6M4H7U4"/>
<evidence type="ECO:0000313" key="1">
    <source>
        <dbReference type="EMBL" id="QJR14067.1"/>
    </source>
</evidence>
<reference evidence="1 2" key="1">
    <citation type="submission" date="2020-04" db="EMBL/GenBank/DDBJ databases">
        <title>Usitatibacter rugosus gen. nov., sp. nov. and Usitatibacter palustris sp. nov., novel members of Usitatibacteraceae fam. nov. within the order Nitrosomonadales isolated from soil.</title>
        <authorList>
            <person name="Huber K.J."/>
            <person name="Neumann-Schaal M."/>
            <person name="Geppert A."/>
            <person name="Luckner M."/>
            <person name="Wanner G."/>
            <person name="Overmann J."/>
        </authorList>
    </citation>
    <scope>NUCLEOTIDE SEQUENCE [LARGE SCALE GENOMIC DNA]</scope>
    <source>
        <strain evidence="1 2">Swamp67</strain>
    </source>
</reference>
<accession>A0A6M4H7U4</accession>
<gene>
    <name evidence="1" type="ORF">DSM104440_00860</name>
</gene>